<dbReference type="Proteomes" id="UP000030653">
    <property type="component" value="Unassembled WGS sequence"/>
</dbReference>
<protein>
    <submittedName>
        <fullName evidence="12">Family A G protein-coupled receptor-like protein</fullName>
    </submittedName>
</protein>
<evidence type="ECO:0000256" key="8">
    <source>
        <dbReference type="ARBA" id="ARBA00022991"/>
    </source>
</evidence>
<comment type="subcellular location">
    <subcellularLocation>
        <location evidence="1">Membrane</location>
        <topology evidence="1">Multi-pass membrane protein</topology>
    </subcellularLocation>
</comment>
<feature type="transmembrane region" description="Helical" evidence="11">
    <location>
        <begin position="225"/>
        <end position="247"/>
    </location>
</feature>
<evidence type="ECO:0000256" key="9">
    <source>
        <dbReference type="ARBA" id="ARBA00023136"/>
    </source>
</evidence>
<keyword evidence="7 11" id="KW-1133">Transmembrane helix</keyword>
<feature type="transmembrane region" description="Helical" evidence="11">
    <location>
        <begin position="194"/>
        <end position="213"/>
    </location>
</feature>
<dbReference type="PANTHER" id="PTHR28286">
    <property type="match status" value="1"/>
</dbReference>
<keyword evidence="6" id="KW-0681">Retinal protein</keyword>
<keyword evidence="5 11" id="KW-0812">Transmembrane</keyword>
<evidence type="ECO:0000256" key="5">
    <source>
        <dbReference type="ARBA" id="ARBA00022692"/>
    </source>
</evidence>
<reference evidence="12 13" key="1">
    <citation type="journal article" date="2012" name="Science">
        <title>The Paleozoic origin of enzymatic lignin decomposition reconstructed from 31 fungal genomes.</title>
        <authorList>
            <person name="Floudas D."/>
            <person name="Binder M."/>
            <person name="Riley R."/>
            <person name="Barry K."/>
            <person name="Blanchette R.A."/>
            <person name="Henrissat B."/>
            <person name="Martinez A.T."/>
            <person name="Otillar R."/>
            <person name="Spatafora J.W."/>
            <person name="Yadav J.S."/>
            <person name="Aerts A."/>
            <person name="Benoit I."/>
            <person name="Boyd A."/>
            <person name="Carlson A."/>
            <person name="Copeland A."/>
            <person name="Coutinho P.M."/>
            <person name="de Vries R.P."/>
            <person name="Ferreira P."/>
            <person name="Findley K."/>
            <person name="Foster B."/>
            <person name="Gaskell J."/>
            <person name="Glotzer D."/>
            <person name="Gorecki P."/>
            <person name="Heitman J."/>
            <person name="Hesse C."/>
            <person name="Hori C."/>
            <person name="Igarashi K."/>
            <person name="Jurgens J.A."/>
            <person name="Kallen N."/>
            <person name="Kersten P."/>
            <person name="Kohler A."/>
            <person name="Kuees U."/>
            <person name="Kumar T.K.A."/>
            <person name="Kuo A."/>
            <person name="LaButti K."/>
            <person name="Larrondo L.F."/>
            <person name="Lindquist E."/>
            <person name="Ling A."/>
            <person name="Lombard V."/>
            <person name="Lucas S."/>
            <person name="Lundell T."/>
            <person name="Martin R."/>
            <person name="McLaughlin D.J."/>
            <person name="Morgenstern I."/>
            <person name="Morin E."/>
            <person name="Murat C."/>
            <person name="Nagy L.G."/>
            <person name="Nolan M."/>
            <person name="Ohm R.A."/>
            <person name="Patyshakuliyeva A."/>
            <person name="Rokas A."/>
            <person name="Ruiz-Duenas F.J."/>
            <person name="Sabat G."/>
            <person name="Salamov A."/>
            <person name="Samejima M."/>
            <person name="Schmutz J."/>
            <person name="Slot J.C."/>
            <person name="St John F."/>
            <person name="Stenlid J."/>
            <person name="Sun H."/>
            <person name="Sun S."/>
            <person name="Syed K."/>
            <person name="Tsang A."/>
            <person name="Wiebenga A."/>
            <person name="Young D."/>
            <person name="Pisabarro A."/>
            <person name="Eastwood D.C."/>
            <person name="Martin F."/>
            <person name="Cullen D."/>
            <person name="Grigoriev I.V."/>
            <person name="Hibbett D.S."/>
        </authorList>
    </citation>
    <scope>NUCLEOTIDE SEQUENCE [LARGE SCALE GENOMIC DNA]</scope>
    <source>
        <strain evidence="12 13">DJM-731 SS1</strain>
    </source>
</reference>
<dbReference type="SUPFAM" id="SSF81321">
    <property type="entry name" value="Family A G protein-coupled receptor-like"/>
    <property type="match status" value="1"/>
</dbReference>
<dbReference type="GO" id="GO:0005783">
    <property type="term" value="C:endoplasmic reticulum"/>
    <property type="evidence" value="ECO:0007669"/>
    <property type="project" value="TreeGrafter"/>
</dbReference>
<dbReference type="SMART" id="SM01021">
    <property type="entry name" value="Bac_rhodopsin"/>
    <property type="match status" value="1"/>
</dbReference>
<dbReference type="InterPro" id="IPR001425">
    <property type="entry name" value="Arc/bac/fun_rhodopsins"/>
</dbReference>
<feature type="transmembrane region" description="Helical" evidence="11">
    <location>
        <begin position="157"/>
        <end position="182"/>
    </location>
</feature>
<dbReference type="GeneID" id="63688664"/>
<comment type="similarity">
    <text evidence="2">Belongs to the archaeal/bacterial/fungal opsin family.</text>
</comment>
<dbReference type="PANTHER" id="PTHR28286:SF2">
    <property type="entry name" value="BACTERIORHODOPSIN _OPSIN, NOPA (EUROFUNG)"/>
    <property type="match status" value="1"/>
</dbReference>
<dbReference type="GO" id="GO:0007602">
    <property type="term" value="P:phototransduction"/>
    <property type="evidence" value="ECO:0007669"/>
    <property type="project" value="UniProtKB-KW"/>
</dbReference>
<keyword evidence="9 11" id="KW-0472">Membrane</keyword>
<keyword evidence="10 12" id="KW-0675">Receptor</keyword>
<sequence>MEFHQVVNILTSASLASATATITGTATLPEPIPSPTPSPHLPPQAVTFLTVGTFGRVVSWIAVALYTLALLCFLYSTLHRPTHKRLLPILLTLISIVSLAAYYSYATNLGFAFQFLGTPDKLIARQVFYGRFVQYAATTPLILVTLGSFAGLQAYRIVLLAITGFALEVFGGIGTAVIHSGFHRGHLHTHHAAWGWLLLSLLSFLYPLLTLFIPARTSVAQRSPALLRPYTILLSLELLFFVPYPLFMLLGSWFNLLGPKAEFLANTLLDILTKPVFGWALLFVLYRHPEGEVLMTPTWAGEAGYEPVPQAVEGEEVQVAVAPAAAVEAAA</sequence>
<feature type="transmembrane region" description="Helical" evidence="11">
    <location>
        <begin position="57"/>
        <end position="75"/>
    </location>
</feature>
<keyword evidence="13" id="KW-1185">Reference proteome</keyword>
<evidence type="ECO:0000256" key="7">
    <source>
        <dbReference type="ARBA" id="ARBA00022989"/>
    </source>
</evidence>
<dbReference type="OrthoDB" id="536545at2759"/>
<evidence type="ECO:0000313" key="12">
    <source>
        <dbReference type="EMBL" id="EJT98622.1"/>
    </source>
</evidence>
<keyword evidence="8" id="KW-0157">Chromophore</keyword>
<evidence type="ECO:0000256" key="6">
    <source>
        <dbReference type="ARBA" id="ARBA00022925"/>
    </source>
</evidence>
<dbReference type="Pfam" id="PF01036">
    <property type="entry name" value="Bac_rhodopsin"/>
    <property type="match status" value="1"/>
</dbReference>
<keyword evidence="4" id="KW-0716">Sensory transduction</keyword>
<dbReference type="GO" id="GO:0009881">
    <property type="term" value="F:photoreceptor activity"/>
    <property type="evidence" value="ECO:0007669"/>
    <property type="project" value="UniProtKB-KW"/>
</dbReference>
<organism evidence="12 13">
    <name type="scientific">Dacryopinax primogenitus (strain DJM 731)</name>
    <name type="common">Brown rot fungus</name>
    <dbReference type="NCBI Taxonomy" id="1858805"/>
    <lineage>
        <taxon>Eukaryota</taxon>
        <taxon>Fungi</taxon>
        <taxon>Dikarya</taxon>
        <taxon>Basidiomycota</taxon>
        <taxon>Agaricomycotina</taxon>
        <taxon>Dacrymycetes</taxon>
        <taxon>Dacrymycetales</taxon>
        <taxon>Dacrymycetaceae</taxon>
        <taxon>Dacryopinax</taxon>
    </lineage>
</organism>
<evidence type="ECO:0000256" key="10">
    <source>
        <dbReference type="ARBA" id="ARBA00023170"/>
    </source>
</evidence>
<dbReference type="AlphaFoldDB" id="M5G4F1"/>
<evidence type="ECO:0000313" key="13">
    <source>
        <dbReference type="Proteomes" id="UP000030653"/>
    </source>
</evidence>
<proteinExistence type="inferred from homology"/>
<dbReference type="GO" id="GO:0005886">
    <property type="term" value="C:plasma membrane"/>
    <property type="evidence" value="ECO:0007669"/>
    <property type="project" value="TreeGrafter"/>
</dbReference>
<accession>M5G4F1</accession>
<feature type="transmembrane region" description="Helical" evidence="11">
    <location>
        <begin position="132"/>
        <end position="150"/>
    </location>
</feature>
<name>M5G4F1_DACPD</name>
<dbReference type="EMBL" id="JH795872">
    <property type="protein sequence ID" value="EJT98622.1"/>
    <property type="molecule type" value="Genomic_DNA"/>
</dbReference>
<dbReference type="OMA" id="MFLGMLY"/>
<dbReference type="HOGENOM" id="CLU_054785_0_0_1"/>
<gene>
    <name evidence="12" type="ORF">DACRYDRAFT_24231</name>
</gene>
<dbReference type="RefSeq" id="XP_040625520.1">
    <property type="nucleotide sequence ID" value="XM_040773602.1"/>
</dbReference>
<keyword evidence="3" id="KW-0600">Photoreceptor protein</keyword>
<feature type="transmembrane region" description="Helical" evidence="11">
    <location>
        <begin position="87"/>
        <end position="105"/>
    </location>
</feature>
<evidence type="ECO:0000256" key="11">
    <source>
        <dbReference type="SAM" id="Phobius"/>
    </source>
</evidence>
<evidence type="ECO:0000256" key="3">
    <source>
        <dbReference type="ARBA" id="ARBA00022543"/>
    </source>
</evidence>
<dbReference type="PRINTS" id="PR00251">
    <property type="entry name" value="BACTRLOPSIN"/>
</dbReference>
<evidence type="ECO:0000256" key="1">
    <source>
        <dbReference type="ARBA" id="ARBA00004141"/>
    </source>
</evidence>
<dbReference type="STRING" id="1858805.M5G4F1"/>
<evidence type="ECO:0000256" key="2">
    <source>
        <dbReference type="ARBA" id="ARBA00008130"/>
    </source>
</evidence>
<feature type="transmembrane region" description="Helical" evidence="11">
    <location>
        <begin position="267"/>
        <end position="286"/>
    </location>
</feature>
<evidence type="ECO:0000256" key="4">
    <source>
        <dbReference type="ARBA" id="ARBA00022606"/>
    </source>
</evidence>
<dbReference type="Gene3D" id="1.20.1070.10">
    <property type="entry name" value="Rhodopsin 7-helix transmembrane proteins"/>
    <property type="match status" value="1"/>
</dbReference>